<dbReference type="CDD" id="cd18793">
    <property type="entry name" value="SF2_C_SNF"/>
    <property type="match status" value="1"/>
</dbReference>
<dbReference type="Pfam" id="PF00271">
    <property type="entry name" value="Helicase_C"/>
    <property type="match status" value="1"/>
</dbReference>
<reference evidence="3" key="1">
    <citation type="journal article" date="2015" name="Nature">
        <title>Complex archaea that bridge the gap between prokaryotes and eukaryotes.</title>
        <authorList>
            <person name="Spang A."/>
            <person name="Saw J.H."/>
            <person name="Jorgensen S.L."/>
            <person name="Zaremba-Niedzwiedzka K."/>
            <person name="Martijn J."/>
            <person name="Lind A.E."/>
            <person name="van Eijk R."/>
            <person name="Schleper C."/>
            <person name="Guy L."/>
            <person name="Ettema T.J."/>
        </authorList>
    </citation>
    <scope>NUCLEOTIDE SEQUENCE</scope>
</reference>
<sequence length="603" mass="68124">MKKQIKVKIGRFLYPVTLDYRGDRIFVVFKYNKAIIAEIKAMEGAKWHGFDTPPLKVWSIANSSRNEFQLGYLQGKNPYQHYDTEIIENEYVRSLYQHQKELADFALARHHCIIAGEMGVGKTLSAIEVMEQSGTLDWWYVAPKSALKAVERELVLWNCRVIPKMMTYEGLVKWVKQNENLSESISAEIPRGIVFDESARIKNPTAQRSQAAKAVADAIRNLWGYDGYIILMSGAPAPKVPVDWWHQCEVACPGFIREGTKAKFQKRLGIITQVDFYGTGNSFPKLESWLDDENKCAICGKLEKEHIFDDNDHTFKKSVNEVSYLYERMQGLVIVKLKKECLDLPDKHYRKIILEPSTKITNLAKTLLQTAKTTIAGITLIRELSDGFQYNKKKTGTEVCPICRGAEELPDPLNENELALCDGCGGAGERTVYTRVTEQVETPKEGALCSLLDEYGEVGRVVIFGGFTGSIDRCEIICQDNGWETIRVDGRGWSHNYTDPLEVFQNGHKEHPRIAFIGQPGAGGIGLTLTASPVVIYYSNDFNAENRIQSEDRCHRIGMDMNRGCTIIDLIHLPTDELILDNLQKKRDLQALTMGQLQQALGK</sequence>
<dbReference type="GO" id="GO:0006281">
    <property type="term" value="P:DNA repair"/>
    <property type="evidence" value="ECO:0007669"/>
    <property type="project" value="TreeGrafter"/>
</dbReference>
<dbReference type="InterPro" id="IPR014001">
    <property type="entry name" value="Helicase_ATP-bd"/>
</dbReference>
<proteinExistence type="predicted"/>
<dbReference type="PANTHER" id="PTHR45766:SF6">
    <property type="entry name" value="SWI_SNF-RELATED MATRIX-ASSOCIATED ACTIN-DEPENDENT REGULATOR OF CHROMATIN SUBFAMILY A-LIKE PROTEIN 1"/>
    <property type="match status" value="1"/>
</dbReference>
<dbReference type="Gene3D" id="3.40.50.300">
    <property type="entry name" value="P-loop containing nucleotide triphosphate hydrolases"/>
    <property type="match status" value="1"/>
</dbReference>
<comment type="caution">
    <text evidence="3">The sequence shown here is derived from an EMBL/GenBank/DDBJ whole genome shotgun (WGS) entry which is preliminary data.</text>
</comment>
<feature type="domain" description="Helicase ATP-binding" evidence="2">
    <location>
        <begin position="91"/>
        <end position="271"/>
    </location>
</feature>
<dbReference type="EMBL" id="LAZR01001186">
    <property type="protein sequence ID" value="KKN49072.1"/>
    <property type="molecule type" value="Genomic_DNA"/>
</dbReference>
<dbReference type="GO" id="GO:0031297">
    <property type="term" value="P:replication fork processing"/>
    <property type="evidence" value="ECO:0007669"/>
    <property type="project" value="TreeGrafter"/>
</dbReference>
<name>A0A0F9RH62_9ZZZZ</name>
<dbReference type="AlphaFoldDB" id="A0A0F9RH62"/>
<dbReference type="PANTHER" id="PTHR45766">
    <property type="entry name" value="DNA ANNEALING HELICASE AND ENDONUCLEASE ZRANB3 FAMILY MEMBER"/>
    <property type="match status" value="1"/>
</dbReference>
<dbReference type="InterPro" id="IPR027417">
    <property type="entry name" value="P-loop_NTPase"/>
</dbReference>
<organism evidence="3">
    <name type="scientific">marine sediment metagenome</name>
    <dbReference type="NCBI Taxonomy" id="412755"/>
    <lineage>
        <taxon>unclassified sequences</taxon>
        <taxon>metagenomes</taxon>
        <taxon>ecological metagenomes</taxon>
    </lineage>
</organism>
<dbReference type="InterPro" id="IPR038718">
    <property type="entry name" value="SNF2-like_sf"/>
</dbReference>
<dbReference type="SUPFAM" id="SSF52540">
    <property type="entry name" value="P-loop containing nucleoside triphosphate hydrolases"/>
    <property type="match status" value="2"/>
</dbReference>
<evidence type="ECO:0000313" key="3">
    <source>
        <dbReference type="EMBL" id="KKN49072.1"/>
    </source>
</evidence>
<dbReference type="Gene3D" id="3.40.50.10810">
    <property type="entry name" value="Tandem AAA-ATPase domain"/>
    <property type="match status" value="1"/>
</dbReference>
<dbReference type="InterPro" id="IPR049730">
    <property type="entry name" value="SNF2/RAD54-like_C"/>
</dbReference>
<keyword evidence="1" id="KW-0378">Hydrolase</keyword>
<dbReference type="InterPro" id="IPR001650">
    <property type="entry name" value="Helicase_C-like"/>
</dbReference>
<accession>A0A0F9RH62</accession>
<dbReference type="GO" id="GO:0016787">
    <property type="term" value="F:hydrolase activity"/>
    <property type="evidence" value="ECO:0007669"/>
    <property type="project" value="UniProtKB-KW"/>
</dbReference>
<dbReference type="SMART" id="SM00487">
    <property type="entry name" value="DEXDc"/>
    <property type="match status" value="1"/>
</dbReference>
<evidence type="ECO:0000259" key="2">
    <source>
        <dbReference type="SMART" id="SM00487"/>
    </source>
</evidence>
<protein>
    <recommendedName>
        <fullName evidence="2">Helicase ATP-binding domain-containing protein</fullName>
    </recommendedName>
</protein>
<evidence type="ECO:0000256" key="1">
    <source>
        <dbReference type="ARBA" id="ARBA00022801"/>
    </source>
</evidence>
<gene>
    <name evidence="3" type="ORF">LCGC14_0646420</name>
</gene>